<dbReference type="RefSeq" id="WP_005204792.1">
    <property type="nucleotide sequence ID" value="NZ_BAFC01000049.1"/>
</dbReference>
<sequence>MDTMDATTTTDPTMDAISKAVALGHTGDAASAQRDLLEIWDRIGAAGDPFHRCTLAHYLADLYDNPAQALVWDIRALDAAAALTDERTGQHHDGLRVAGFYPSLHLNIADDLRRLSAFDAAAEHIRTAERHAAALSDDAYGDMIRTAIVEVGAAIESRDTDPRASALASPAEPAGRYCCAGATTLNVIGADSFSPILPIA</sequence>
<evidence type="ECO:0000313" key="2">
    <source>
        <dbReference type="Proteomes" id="UP000005845"/>
    </source>
</evidence>
<evidence type="ECO:0000313" key="1">
    <source>
        <dbReference type="EMBL" id="GAB38705.1"/>
    </source>
</evidence>
<comment type="caution">
    <text evidence="1">The sequence shown here is derived from an EMBL/GenBank/DDBJ whole genome shotgun (WGS) entry which is preliminary data.</text>
</comment>
<dbReference type="AlphaFoldDB" id="H5TYZ7"/>
<dbReference type="Proteomes" id="UP000005845">
    <property type="component" value="Unassembled WGS sequence"/>
</dbReference>
<name>H5TYZ7_9ACTN</name>
<proteinExistence type="predicted"/>
<protein>
    <submittedName>
        <fullName evidence="1">Uncharacterized protein</fullName>
    </submittedName>
</protein>
<accession>H5TYZ7</accession>
<gene>
    <name evidence="1" type="ORF">GOSPT_049_00310</name>
</gene>
<dbReference type="EMBL" id="BAFC01000049">
    <property type="protein sequence ID" value="GAB38705.1"/>
    <property type="molecule type" value="Genomic_DNA"/>
</dbReference>
<reference evidence="1 2" key="1">
    <citation type="submission" date="2012-02" db="EMBL/GenBank/DDBJ databases">
        <title>Whole genome shotgun sequence of Gordonia sputi NBRC 100414.</title>
        <authorList>
            <person name="Yoshida I."/>
            <person name="Hosoyama A."/>
            <person name="Tsuchikane K."/>
            <person name="Katsumata H."/>
            <person name="Yamazaki S."/>
            <person name="Fujita N."/>
        </authorList>
    </citation>
    <scope>NUCLEOTIDE SEQUENCE [LARGE SCALE GENOMIC DNA]</scope>
    <source>
        <strain evidence="1 2">NBRC 100414</strain>
    </source>
</reference>
<dbReference type="eggNOG" id="COG1219">
    <property type="taxonomic scope" value="Bacteria"/>
</dbReference>
<organism evidence="1 2">
    <name type="scientific">Gordonia sputi NBRC 100414</name>
    <dbReference type="NCBI Taxonomy" id="1089453"/>
    <lineage>
        <taxon>Bacteria</taxon>
        <taxon>Bacillati</taxon>
        <taxon>Actinomycetota</taxon>
        <taxon>Actinomycetes</taxon>
        <taxon>Mycobacteriales</taxon>
        <taxon>Gordoniaceae</taxon>
        <taxon>Gordonia</taxon>
    </lineage>
</organism>
<keyword evidence="2" id="KW-1185">Reference proteome</keyword>